<gene>
    <name evidence="2" type="ORF">DPX16_19498</name>
</gene>
<feature type="compositionally biased region" description="Pro residues" evidence="1">
    <location>
        <begin position="77"/>
        <end position="87"/>
    </location>
</feature>
<dbReference type="Proteomes" id="UP000281406">
    <property type="component" value="Unassembled WGS sequence"/>
</dbReference>
<accession>A0A3N0Y7R2</accession>
<protein>
    <submittedName>
        <fullName evidence="2">Uncharacterized protein</fullName>
    </submittedName>
</protein>
<name>A0A3N0Y7R2_ANAGA</name>
<evidence type="ECO:0000313" key="2">
    <source>
        <dbReference type="EMBL" id="ROL42051.1"/>
    </source>
</evidence>
<comment type="caution">
    <text evidence="2">The sequence shown here is derived from an EMBL/GenBank/DDBJ whole genome shotgun (WGS) entry which is preliminary data.</text>
</comment>
<sequence length="99" mass="10850">MNNSLRNICRYTNIGRAGPWGLLLEVSWVQGSGLLDTQESESRSRCLCPALFTPRHMLQKRLDQCHMLACYPSSSPCSPPPVLPPSAPGSRLSGSDTHL</sequence>
<dbReference type="EMBL" id="RJVU01050431">
    <property type="protein sequence ID" value="ROL42051.1"/>
    <property type="molecule type" value="Genomic_DNA"/>
</dbReference>
<dbReference type="AlphaFoldDB" id="A0A3N0Y7R2"/>
<feature type="region of interest" description="Disordered" evidence="1">
    <location>
        <begin position="73"/>
        <end position="99"/>
    </location>
</feature>
<reference evidence="2 3" key="1">
    <citation type="submission" date="2018-10" db="EMBL/GenBank/DDBJ databases">
        <title>Genome assembly for a Yunnan-Guizhou Plateau 3E fish, Anabarilius grahami (Regan), and its evolutionary and genetic applications.</title>
        <authorList>
            <person name="Jiang W."/>
        </authorList>
    </citation>
    <scope>NUCLEOTIDE SEQUENCE [LARGE SCALE GENOMIC DNA]</scope>
    <source>
        <strain evidence="2">AG-KIZ</strain>
        <tissue evidence="2">Muscle</tissue>
    </source>
</reference>
<proteinExistence type="predicted"/>
<organism evidence="2 3">
    <name type="scientific">Anabarilius grahami</name>
    <name type="common">Kanglang fish</name>
    <name type="synonym">Barilius grahami</name>
    <dbReference type="NCBI Taxonomy" id="495550"/>
    <lineage>
        <taxon>Eukaryota</taxon>
        <taxon>Metazoa</taxon>
        <taxon>Chordata</taxon>
        <taxon>Craniata</taxon>
        <taxon>Vertebrata</taxon>
        <taxon>Euteleostomi</taxon>
        <taxon>Actinopterygii</taxon>
        <taxon>Neopterygii</taxon>
        <taxon>Teleostei</taxon>
        <taxon>Ostariophysi</taxon>
        <taxon>Cypriniformes</taxon>
        <taxon>Xenocyprididae</taxon>
        <taxon>Xenocypridinae</taxon>
        <taxon>Xenocypridinae incertae sedis</taxon>
        <taxon>Anabarilius</taxon>
    </lineage>
</organism>
<evidence type="ECO:0000256" key="1">
    <source>
        <dbReference type="SAM" id="MobiDB-lite"/>
    </source>
</evidence>
<evidence type="ECO:0000313" key="3">
    <source>
        <dbReference type="Proteomes" id="UP000281406"/>
    </source>
</evidence>
<keyword evidence="3" id="KW-1185">Reference proteome</keyword>